<comment type="catalytic activity">
    <reaction evidence="11">
        <text>6-carboxyhexanoyl-[ACP] + L-alanine + H(+) = (8S)-8-amino-7-oxononanoate + holo-[ACP] + CO2</text>
        <dbReference type="Rhea" id="RHEA:42288"/>
        <dbReference type="Rhea" id="RHEA-COMP:9685"/>
        <dbReference type="Rhea" id="RHEA-COMP:9955"/>
        <dbReference type="ChEBI" id="CHEBI:15378"/>
        <dbReference type="ChEBI" id="CHEBI:16526"/>
        <dbReference type="ChEBI" id="CHEBI:57972"/>
        <dbReference type="ChEBI" id="CHEBI:64479"/>
        <dbReference type="ChEBI" id="CHEBI:78846"/>
        <dbReference type="ChEBI" id="CHEBI:149468"/>
        <dbReference type="EC" id="2.3.1.47"/>
    </reaction>
</comment>
<keyword evidence="8 12" id="KW-0663">Pyridoxal phosphate</keyword>
<evidence type="ECO:0000256" key="6">
    <source>
        <dbReference type="ARBA" id="ARBA00022679"/>
    </source>
</evidence>
<keyword evidence="6" id="KW-0808">Transferase</keyword>
<evidence type="ECO:0000256" key="8">
    <source>
        <dbReference type="ARBA" id="ARBA00022898"/>
    </source>
</evidence>
<dbReference type="EC" id="2.3.1.47" evidence="5"/>
<evidence type="ECO:0000313" key="15">
    <source>
        <dbReference type="Proteomes" id="UP001155241"/>
    </source>
</evidence>
<name>A0A9X2JG30_9BACT</name>
<dbReference type="InterPro" id="IPR015424">
    <property type="entry name" value="PyrdxlP-dep_Trfase"/>
</dbReference>
<dbReference type="InterPro" id="IPR015422">
    <property type="entry name" value="PyrdxlP-dep_Trfase_small"/>
</dbReference>
<comment type="caution">
    <text evidence="14">The sequence shown here is derived from an EMBL/GenBank/DDBJ whole genome shotgun (WGS) entry which is preliminary data.</text>
</comment>
<feature type="domain" description="Aminotransferase class I/classII large" evidence="13">
    <location>
        <begin position="33"/>
        <end position="361"/>
    </location>
</feature>
<proteinExistence type="inferred from homology"/>
<organism evidence="14 15">
    <name type="scientific">Aeoliella straminimaris</name>
    <dbReference type="NCBI Taxonomy" id="2954799"/>
    <lineage>
        <taxon>Bacteria</taxon>
        <taxon>Pseudomonadati</taxon>
        <taxon>Planctomycetota</taxon>
        <taxon>Planctomycetia</taxon>
        <taxon>Pirellulales</taxon>
        <taxon>Lacipirellulaceae</taxon>
        <taxon>Aeoliella</taxon>
    </lineage>
</organism>
<evidence type="ECO:0000256" key="10">
    <source>
        <dbReference type="ARBA" id="ARBA00033381"/>
    </source>
</evidence>
<evidence type="ECO:0000256" key="4">
    <source>
        <dbReference type="ARBA" id="ARBA00011738"/>
    </source>
</evidence>
<reference evidence="14" key="1">
    <citation type="submission" date="2022-06" db="EMBL/GenBank/DDBJ databases">
        <title>Aeoliella straminimaris, a novel planctomycete from sediments.</title>
        <authorList>
            <person name="Vitorino I.R."/>
            <person name="Lage O.M."/>
        </authorList>
    </citation>
    <scope>NUCLEOTIDE SEQUENCE</scope>
    <source>
        <strain evidence="14">ICT_H6.2</strain>
    </source>
</reference>
<evidence type="ECO:0000256" key="7">
    <source>
        <dbReference type="ARBA" id="ARBA00022756"/>
    </source>
</evidence>
<sequence length="384" mass="41138">MRSEDWITELLEKLASEGLERRLSVHPADGAVCDFTSNDYLGLSTHPDIVAAMQASNMVGAGASRLVSGTRDIHEFFEQRLAQYFEKPAALVFGAGYLANLGLLSAWLSRNDTVFADRLVHASLIDGIQLSGAKHQRFRHNEVAHLAELLAKASTARKPGERWLVAVESVYSMDGDVAPLAEISQLAREHDASLLVDEAHALGVFGPAGRGVAAELGIADQVALTTGTLSKAFGSYGGLFVGSTIVRQLLVNRARPFIYNTALPPAMLLAALESLRLVESQADLGQRLLDLAAHFRRALQQQGLQVGPSASQIVPVMVGENQLAVRLADELLTHDIVVKAIRPPTVPAGTARLRFSVTLAHNELLLSQTALAVGQAARSVGLLE</sequence>
<dbReference type="GO" id="GO:0009102">
    <property type="term" value="P:biotin biosynthetic process"/>
    <property type="evidence" value="ECO:0007669"/>
    <property type="project" value="UniProtKB-KW"/>
</dbReference>
<dbReference type="SUPFAM" id="SSF53383">
    <property type="entry name" value="PLP-dependent transferases"/>
    <property type="match status" value="1"/>
</dbReference>
<evidence type="ECO:0000256" key="9">
    <source>
        <dbReference type="ARBA" id="ARBA00032610"/>
    </source>
</evidence>
<evidence type="ECO:0000256" key="2">
    <source>
        <dbReference type="ARBA" id="ARBA00004746"/>
    </source>
</evidence>
<dbReference type="Proteomes" id="UP001155241">
    <property type="component" value="Unassembled WGS sequence"/>
</dbReference>
<evidence type="ECO:0000256" key="1">
    <source>
        <dbReference type="ARBA" id="ARBA00001933"/>
    </source>
</evidence>
<dbReference type="InterPro" id="IPR001917">
    <property type="entry name" value="Aminotrans_II_pyridoxalP_BS"/>
</dbReference>
<dbReference type="InterPro" id="IPR050087">
    <property type="entry name" value="AON_synthase_class-II"/>
</dbReference>
<evidence type="ECO:0000256" key="12">
    <source>
        <dbReference type="RuleBase" id="RU003693"/>
    </source>
</evidence>
<dbReference type="PANTHER" id="PTHR13693:SF100">
    <property type="entry name" value="8-AMINO-7-OXONONANOATE SYNTHASE"/>
    <property type="match status" value="1"/>
</dbReference>
<dbReference type="CDD" id="cd06454">
    <property type="entry name" value="KBL_like"/>
    <property type="match status" value="1"/>
</dbReference>
<accession>A0A9X2JG30</accession>
<comment type="pathway">
    <text evidence="2">Cofactor biosynthesis; biotin biosynthesis.</text>
</comment>
<dbReference type="PANTHER" id="PTHR13693">
    <property type="entry name" value="CLASS II AMINOTRANSFERASE/8-AMINO-7-OXONONANOATE SYNTHASE"/>
    <property type="match status" value="1"/>
</dbReference>
<evidence type="ECO:0000313" key="14">
    <source>
        <dbReference type="EMBL" id="MCO6044306.1"/>
    </source>
</evidence>
<gene>
    <name evidence="14" type="ORF">NG895_10345</name>
</gene>
<comment type="subunit">
    <text evidence="4">Homodimer.</text>
</comment>
<dbReference type="InterPro" id="IPR015421">
    <property type="entry name" value="PyrdxlP-dep_Trfase_major"/>
</dbReference>
<dbReference type="GO" id="GO:0030170">
    <property type="term" value="F:pyridoxal phosphate binding"/>
    <property type="evidence" value="ECO:0007669"/>
    <property type="project" value="InterPro"/>
</dbReference>
<dbReference type="EMBL" id="JAMXLR010000036">
    <property type="protein sequence ID" value="MCO6044306.1"/>
    <property type="molecule type" value="Genomic_DNA"/>
</dbReference>
<keyword evidence="7" id="KW-0093">Biotin biosynthesis</keyword>
<evidence type="ECO:0000256" key="3">
    <source>
        <dbReference type="ARBA" id="ARBA00010008"/>
    </source>
</evidence>
<dbReference type="Gene3D" id="3.90.1150.10">
    <property type="entry name" value="Aspartate Aminotransferase, domain 1"/>
    <property type="match status" value="1"/>
</dbReference>
<keyword evidence="15" id="KW-1185">Reference proteome</keyword>
<dbReference type="Pfam" id="PF00155">
    <property type="entry name" value="Aminotran_1_2"/>
    <property type="match status" value="1"/>
</dbReference>
<dbReference type="AlphaFoldDB" id="A0A9X2JG30"/>
<dbReference type="GO" id="GO:0008710">
    <property type="term" value="F:8-amino-7-oxononanoate synthase activity"/>
    <property type="evidence" value="ECO:0007669"/>
    <property type="project" value="UniProtKB-EC"/>
</dbReference>
<dbReference type="Gene3D" id="3.40.640.10">
    <property type="entry name" value="Type I PLP-dependent aspartate aminotransferase-like (Major domain)"/>
    <property type="match status" value="1"/>
</dbReference>
<dbReference type="PROSITE" id="PS00599">
    <property type="entry name" value="AA_TRANSFER_CLASS_2"/>
    <property type="match status" value="1"/>
</dbReference>
<protein>
    <recommendedName>
        <fullName evidence="5">8-amino-7-oxononanoate synthase</fullName>
        <ecNumber evidence="5">2.3.1.47</ecNumber>
    </recommendedName>
    <alternativeName>
        <fullName evidence="9">7-keto-8-amino-pelargonic acid synthase</fullName>
    </alternativeName>
    <alternativeName>
        <fullName evidence="10">8-amino-7-ketopelargonate synthase</fullName>
    </alternativeName>
</protein>
<comment type="cofactor">
    <cofactor evidence="1 12">
        <name>pyridoxal 5'-phosphate</name>
        <dbReference type="ChEBI" id="CHEBI:597326"/>
    </cofactor>
</comment>
<dbReference type="RefSeq" id="WP_252852409.1">
    <property type="nucleotide sequence ID" value="NZ_JAMXLR010000036.1"/>
</dbReference>
<dbReference type="InterPro" id="IPR004839">
    <property type="entry name" value="Aminotransferase_I/II_large"/>
</dbReference>
<evidence type="ECO:0000256" key="11">
    <source>
        <dbReference type="ARBA" id="ARBA00047715"/>
    </source>
</evidence>
<evidence type="ECO:0000259" key="13">
    <source>
        <dbReference type="Pfam" id="PF00155"/>
    </source>
</evidence>
<evidence type="ECO:0000256" key="5">
    <source>
        <dbReference type="ARBA" id="ARBA00013187"/>
    </source>
</evidence>
<comment type="similarity">
    <text evidence="3">Belongs to the class-II pyridoxal-phosphate-dependent aminotransferase family. BioF subfamily.</text>
</comment>